<sequence length="106" mass="12210">VRSDRAFLEREGRYQESAAEGQKSNRPLAKLLSSRGTRNNRRQWPVILQSARLRRLAGSLGSQETELIVKAHHFIAEVIFRRRHHEGIEALVFNQAVTVFTNDDML</sequence>
<feature type="non-terminal residue" evidence="2">
    <location>
        <position position="1"/>
    </location>
</feature>
<reference evidence="2" key="1">
    <citation type="journal article" date="2019" name="Sci. Rep.">
        <title>Draft genome of Tanacetum cinerariifolium, the natural source of mosquito coil.</title>
        <authorList>
            <person name="Yamashiro T."/>
            <person name="Shiraishi A."/>
            <person name="Satake H."/>
            <person name="Nakayama K."/>
        </authorList>
    </citation>
    <scope>NUCLEOTIDE SEQUENCE</scope>
</reference>
<dbReference type="EMBL" id="BKCJ011401565">
    <property type="protein sequence ID" value="GFD30185.1"/>
    <property type="molecule type" value="Genomic_DNA"/>
</dbReference>
<feature type="region of interest" description="Disordered" evidence="1">
    <location>
        <begin position="1"/>
        <end position="37"/>
    </location>
</feature>
<evidence type="ECO:0000313" key="2">
    <source>
        <dbReference type="EMBL" id="GFD30185.1"/>
    </source>
</evidence>
<accession>A0A699V4K8</accession>
<comment type="caution">
    <text evidence="2">The sequence shown here is derived from an EMBL/GenBank/DDBJ whole genome shotgun (WGS) entry which is preliminary data.</text>
</comment>
<dbReference type="AlphaFoldDB" id="A0A699V4K8"/>
<organism evidence="2">
    <name type="scientific">Tanacetum cinerariifolium</name>
    <name type="common">Dalmatian daisy</name>
    <name type="synonym">Chrysanthemum cinerariifolium</name>
    <dbReference type="NCBI Taxonomy" id="118510"/>
    <lineage>
        <taxon>Eukaryota</taxon>
        <taxon>Viridiplantae</taxon>
        <taxon>Streptophyta</taxon>
        <taxon>Embryophyta</taxon>
        <taxon>Tracheophyta</taxon>
        <taxon>Spermatophyta</taxon>
        <taxon>Magnoliopsida</taxon>
        <taxon>eudicotyledons</taxon>
        <taxon>Gunneridae</taxon>
        <taxon>Pentapetalae</taxon>
        <taxon>asterids</taxon>
        <taxon>campanulids</taxon>
        <taxon>Asterales</taxon>
        <taxon>Asteraceae</taxon>
        <taxon>Asteroideae</taxon>
        <taxon>Anthemideae</taxon>
        <taxon>Anthemidinae</taxon>
        <taxon>Tanacetum</taxon>
    </lineage>
</organism>
<proteinExistence type="predicted"/>
<name>A0A699V4K8_TANCI</name>
<feature type="compositionally biased region" description="Basic and acidic residues" evidence="1">
    <location>
        <begin position="1"/>
        <end position="14"/>
    </location>
</feature>
<protein>
    <submittedName>
        <fullName evidence="2">Uncharacterized protein</fullName>
    </submittedName>
</protein>
<evidence type="ECO:0000256" key="1">
    <source>
        <dbReference type="SAM" id="MobiDB-lite"/>
    </source>
</evidence>
<gene>
    <name evidence="2" type="ORF">Tci_902154</name>
</gene>